<name>A0A5J9U7E5_9POAL</name>
<reference evidence="1 2" key="1">
    <citation type="journal article" date="2019" name="Sci. Rep.">
        <title>A high-quality genome of Eragrostis curvula grass provides insights into Poaceae evolution and supports new strategies to enhance forage quality.</title>
        <authorList>
            <person name="Carballo J."/>
            <person name="Santos B.A.C.M."/>
            <person name="Zappacosta D."/>
            <person name="Garbus I."/>
            <person name="Selva J.P."/>
            <person name="Gallo C.A."/>
            <person name="Diaz A."/>
            <person name="Albertini E."/>
            <person name="Caccamo M."/>
            <person name="Echenique V."/>
        </authorList>
    </citation>
    <scope>NUCLEOTIDE SEQUENCE [LARGE SCALE GENOMIC DNA]</scope>
    <source>
        <strain evidence="2">cv. Victoria</strain>
        <tissue evidence="1">Leaf</tissue>
    </source>
</reference>
<dbReference type="Gramene" id="TVU19523">
    <property type="protein sequence ID" value="TVU19523"/>
    <property type="gene ID" value="EJB05_35674"/>
</dbReference>
<proteinExistence type="predicted"/>
<evidence type="ECO:0000313" key="2">
    <source>
        <dbReference type="Proteomes" id="UP000324897"/>
    </source>
</evidence>
<comment type="caution">
    <text evidence="1">The sequence shown here is derived from an EMBL/GenBank/DDBJ whole genome shotgun (WGS) entry which is preliminary data.</text>
</comment>
<protein>
    <submittedName>
        <fullName evidence="1">Uncharacterized protein</fullName>
    </submittedName>
</protein>
<keyword evidence="2" id="KW-1185">Reference proteome</keyword>
<evidence type="ECO:0000313" key="1">
    <source>
        <dbReference type="EMBL" id="TVU19523.1"/>
    </source>
</evidence>
<dbReference type="EMBL" id="RWGY01000029">
    <property type="protein sequence ID" value="TVU19523.1"/>
    <property type="molecule type" value="Genomic_DNA"/>
</dbReference>
<accession>A0A5J9U7E5</accession>
<dbReference type="AlphaFoldDB" id="A0A5J9U7E5"/>
<feature type="non-terminal residue" evidence="1">
    <location>
        <position position="1"/>
    </location>
</feature>
<organism evidence="1 2">
    <name type="scientific">Eragrostis curvula</name>
    <name type="common">weeping love grass</name>
    <dbReference type="NCBI Taxonomy" id="38414"/>
    <lineage>
        <taxon>Eukaryota</taxon>
        <taxon>Viridiplantae</taxon>
        <taxon>Streptophyta</taxon>
        <taxon>Embryophyta</taxon>
        <taxon>Tracheophyta</taxon>
        <taxon>Spermatophyta</taxon>
        <taxon>Magnoliopsida</taxon>
        <taxon>Liliopsida</taxon>
        <taxon>Poales</taxon>
        <taxon>Poaceae</taxon>
        <taxon>PACMAD clade</taxon>
        <taxon>Chloridoideae</taxon>
        <taxon>Eragrostideae</taxon>
        <taxon>Eragrostidinae</taxon>
        <taxon>Eragrostis</taxon>
    </lineage>
</organism>
<dbReference type="Proteomes" id="UP000324897">
    <property type="component" value="Chromosome 7"/>
</dbReference>
<gene>
    <name evidence="1" type="ORF">EJB05_35674</name>
</gene>
<sequence length="136" mass="15065">MLLGNRGCLLGTLQGSSSVTQRSQEHDLESLGLRGQAETKQLACFGEKTLLVWRFLSDEGNRVMGLQNGHFNEMSELMLESSGALSPNVCDKEPFPADDSELDGVSSSYCNDFQVDPGQRPRFLLVVMDINSNWYT</sequence>